<protein>
    <submittedName>
        <fullName evidence="3">GTP-binding protein</fullName>
    </submittedName>
</protein>
<feature type="domain" description="CobW C-terminal" evidence="2">
    <location>
        <begin position="218"/>
        <end position="301"/>
    </location>
</feature>
<dbReference type="PANTHER" id="PTHR13748:SF62">
    <property type="entry name" value="COBW DOMAIN-CONTAINING PROTEIN"/>
    <property type="match status" value="1"/>
</dbReference>
<proteinExistence type="predicted"/>
<accession>A0A6L5Y9L2</accession>
<dbReference type="Pfam" id="PF07683">
    <property type="entry name" value="CobW_C"/>
    <property type="match status" value="1"/>
</dbReference>
<name>A0A6L5Y9L2_9BACT</name>
<dbReference type="SUPFAM" id="SSF52540">
    <property type="entry name" value="P-loop containing nucleoside triphosphate hydrolases"/>
    <property type="match status" value="1"/>
</dbReference>
<dbReference type="GO" id="GO:0005737">
    <property type="term" value="C:cytoplasm"/>
    <property type="evidence" value="ECO:0007669"/>
    <property type="project" value="TreeGrafter"/>
</dbReference>
<dbReference type="GeneID" id="90985796"/>
<dbReference type="PANTHER" id="PTHR13748">
    <property type="entry name" value="COBW-RELATED"/>
    <property type="match status" value="1"/>
</dbReference>
<dbReference type="Pfam" id="PF02492">
    <property type="entry name" value="cobW"/>
    <property type="match status" value="1"/>
</dbReference>
<dbReference type="InterPro" id="IPR051316">
    <property type="entry name" value="Zinc-reg_GTPase_activator"/>
</dbReference>
<keyword evidence="4" id="KW-1185">Reference proteome</keyword>
<dbReference type="Gene3D" id="3.40.50.300">
    <property type="entry name" value="P-loop containing nucleotide triphosphate hydrolases"/>
    <property type="match status" value="1"/>
</dbReference>
<comment type="caution">
    <text evidence="3">The sequence shown here is derived from an EMBL/GenBank/DDBJ whole genome shotgun (WGS) entry which is preliminary data.</text>
</comment>
<evidence type="ECO:0000259" key="1">
    <source>
        <dbReference type="Pfam" id="PF02492"/>
    </source>
</evidence>
<sequence length="310" mass="34863">MKILVISGFLGAGKTTFIKELIRRTGKNVVVMENEYGEVNLDSQEISQTSDVNILEFAEGCICCSMKDSFASSLLTISSSLDPEYLVVEPTGIGKLSSILATAQKYEYERISLLRPVTIVTPQSFYRYRREHPDIYLDQIENSWRIVFSKGENESADVLEKIAAEIRRLNPRAEIVCRHYTQQDDAWWNGLLEEEYAAECSTRNTPAESAGRASKIHECTFAKARLRNPAELIVLLEDVIRGGLGDISRAKGVLQCGGEWLRFDAADSRYCVTGAEGYAQETQCVFIGRTVKRRTLFDRLNAEPHDTVKV</sequence>
<feature type="domain" description="CobW/HypB/UreG nucleotide-binding" evidence="1">
    <location>
        <begin position="3"/>
        <end position="176"/>
    </location>
</feature>
<dbReference type="InterPro" id="IPR003495">
    <property type="entry name" value="CobW/HypB/UreG_nucleotide-bd"/>
</dbReference>
<dbReference type="InterPro" id="IPR027417">
    <property type="entry name" value="P-loop_NTPase"/>
</dbReference>
<dbReference type="InterPro" id="IPR011629">
    <property type="entry name" value="CobW-like_C"/>
</dbReference>
<gene>
    <name evidence="3" type="ORF">FYJ74_02800</name>
</gene>
<reference evidence="3 4" key="1">
    <citation type="submission" date="2019-08" db="EMBL/GenBank/DDBJ databases">
        <title>In-depth cultivation of the pig gut microbiome towards novel bacterial diversity and tailored functional studies.</title>
        <authorList>
            <person name="Wylensek D."/>
            <person name="Hitch T.C.A."/>
            <person name="Clavel T."/>
        </authorList>
    </citation>
    <scope>NUCLEOTIDE SEQUENCE [LARGE SCALE GENOMIC DNA]</scope>
    <source>
        <strain evidence="3 4">SM-530-WT-4B</strain>
    </source>
</reference>
<dbReference type="RefSeq" id="WP_154528087.1">
    <property type="nucleotide sequence ID" value="NZ_JAXDZJ010000026.1"/>
</dbReference>
<dbReference type="Proteomes" id="UP000473699">
    <property type="component" value="Unassembled WGS sequence"/>
</dbReference>
<evidence type="ECO:0000259" key="2">
    <source>
        <dbReference type="Pfam" id="PF07683"/>
    </source>
</evidence>
<evidence type="ECO:0000313" key="4">
    <source>
        <dbReference type="Proteomes" id="UP000473699"/>
    </source>
</evidence>
<dbReference type="SUPFAM" id="SSF90002">
    <property type="entry name" value="Hypothetical protein YjiA, C-terminal domain"/>
    <property type="match status" value="1"/>
</dbReference>
<evidence type="ECO:0000313" key="3">
    <source>
        <dbReference type="EMBL" id="MST54980.1"/>
    </source>
</evidence>
<organism evidence="3 4">
    <name type="scientific">Pyramidobacter porci</name>
    <dbReference type="NCBI Taxonomy" id="2605789"/>
    <lineage>
        <taxon>Bacteria</taxon>
        <taxon>Thermotogati</taxon>
        <taxon>Synergistota</taxon>
        <taxon>Synergistia</taxon>
        <taxon>Synergistales</taxon>
        <taxon>Dethiosulfovibrionaceae</taxon>
        <taxon>Pyramidobacter</taxon>
    </lineage>
</organism>
<dbReference type="EMBL" id="VUNH01000002">
    <property type="protein sequence ID" value="MST54980.1"/>
    <property type="molecule type" value="Genomic_DNA"/>
</dbReference>
<dbReference type="AlphaFoldDB" id="A0A6L5Y9L2"/>